<protein>
    <submittedName>
        <fullName evidence="1">Uncharacterized protein</fullName>
    </submittedName>
</protein>
<accession>A0AAV4PQN8</accession>
<evidence type="ECO:0000313" key="2">
    <source>
        <dbReference type="Proteomes" id="UP001054837"/>
    </source>
</evidence>
<keyword evidence="2" id="KW-1185">Reference proteome</keyword>
<dbReference type="Proteomes" id="UP001054837">
    <property type="component" value="Unassembled WGS sequence"/>
</dbReference>
<name>A0AAV4PQN8_9ARAC</name>
<dbReference type="EMBL" id="BPLQ01003221">
    <property type="protein sequence ID" value="GIX98700.1"/>
    <property type="molecule type" value="Genomic_DNA"/>
</dbReference>
<sequence>MSPRKRGYKSNWRDIFHGDNWKIGIWVFIGKRDCRWGMHSGGGLSRFQSIYLLSCLWEESGCLLMTRFSYQLRFYQSDTWWTSTSSQWL</sequence>
<proteinExistence type="predicted"/>
<gene>
    <name evidence="1" type="ORF">CDAR_200171</name>
</gene>
<comment type="caution">
    <text evidence="1">The sequence shown here is derived from an EMBL/GenBank/DDBJ whole genome shotgun (WGS) entry which is preliminary data.</text>
</comment>
<organism evidence="1 2">
    <name type="scientific">Caerostris darwini</name>
    <dbReference type="NCBI Taxonomy" id="1538125"/>
    <lineage>
        <taxon>Eukaryota</taxon>
        <taxon>Metazoa</taxon>
        <taxon>Ecdysozoa</taxon>
        <taxon>Arthropoda</taxon>
        <taxon>Chelicerata</taxon>
        <taxon>Arachnida</taxon>
        <taxon>Araneae</taxon>
        <taxon>Araneomorphae</taxon>
        <taxon>Entelegynae</taxon>
        <taxon>Araneoidea</taxon>
        <taxon>Araneidae</taxon>
        <taxon>Caerostris</taxon>
    </lineage>
</organism>
<evidence type="ECO:0000313" key="1">
    <source>
        <dbReference type="EMBL" id="GIX98700.1"/>
    </source>
</evidence>
<reference evidence="1 2" key="1">
    <citation type="submission" date="2021-06" db="EMBL/GenBank/DDBJ databases">
        <title>Caerostris darwini draft genome.</title>
        <authorList>
            <person name="Kono N."/>
            <person name="Arakawa K."/>
        </authorList>
    </citation>
    <scope>NUCLEOTIDE SEQUENCE [LARGE SCALE GENOMIC DNA]</scope>
</reference>
<dbReference type="AlphaFoldDB" id="A0AAV4PQN8"/>